<keyword evidence="1" id="KW-0472">Membrane</keyword>
<comment type="caution">
    <text evidence="2">The sequence shown here is derived from an EMBL/GenBank/DDBJ whole genome shotgun (WGS) entry which is preliminary data.</text>
</comment>
<dbReference type="PANTHER" id="PTHR36318:SF5">
    <property type="entry name" value="TRANSMEMBRANE PROTEIN"/>
    <property type="match status" value="1"/>
</dbReference>
<protein>
    <recommendedName>
        <fullName evidence="4">CASP-like protein</fullName>
    </recommendedName>
</protein>
<dbReference type="PANTHER" id="PTHR36318">
    <property type="entry name" value="OS06G0581300 PROTEIN"/>
    <property type="match status" value="1"/>
</dbReference>
<sequence>MAASMAVALMTLFSVLSCVMVAASVYLAMDCYRSCLDPKAWWMKTIAIDFWIYMVIVVTWFFYKESSWIKKLLFSVGIFWFGR</sequence>
<reference evidence="2 3" key="1">
    <citation type="journal article" date="2018" name="Mol. Plant">
        <title>The genome of Artemisia annua provides insight into the evolution of Asteraceae family and artemisinin biosynthesis.</title>
        <authorList>
            <person name="Shen Q."/>
            <person name="Zhang L."/>
            <person name="Liao Z."/>
            <person name="Wang S."/>
            <person name="Yan T."/>
            <person name="Shi P."/>
            <person name="Liu M."/>
            <person name="Fu X."/>
            <person name="Pan Q."/>
            <person name="Wang Y."/>
            <person name="Lv Z."/>
            <person name="Lu X."/>
            <person name="Zhang F."/>
            <person name="Jiang W."/>
            <person name="Ma Y."/>
            <person name="Chen M."/>
            <person name="Hao X."/>
            <person name="Li L."/>
            <person name="Tang Y."/>
            <person name="Lv G."/>
            <person name="Zhou Y."/>
            <person name="Sun X."/>
            <person name="Brodelius P.E."/>
            <person name="Rose J.K.C."/>
            <person name="Tang K."/>
        </authorList>
    </citation>
    <scope>NUCLEOTIDE SEQUENCE [LARGE SCALE GENOMIC DNA]</scope>
    <source>
        <strain evidence="3">cv. Huhao1</strain>
        <tissue evidence="2">Leaf</tissue>
    </source>
</reference>
<keyword evidence="3" id="KW-1185">Reference proteome</keyword>
<dbReference type="Proteomes" id="UP000245207">
    <property type="component" value="Unassembled WGS sequence"/>
</dbReference>
<keyword evidence="1" id="KW-1133">Transmembrane helix</keyword>
<dbReference type="OrthoDB" id="10583122at2759"/>
<evidence type="ECO:0000256" key="1">
    <source>
        <dbReference type="SAM" id="Phobius"/>
    </source>
</evidence>
<keyword evidence="1" id="KW-0812">Transmembrane</keyword>
<feature type="transmembrane region" description="Helical" evidence="1">
    <location>
        <begin position="7"/>
        <end position="29"/>
    </location>
</feature>
<dbReference type="Pfam" id="PF07343">
    <property type="entry name" value="DUF1475"/>
    <property type="match status" value="1"/>
</dbReference>
<name>A0A2U1PR56_ARTAN</name>
<evidence type="ECO:0000313" key="2">
    <source>
        <dbReference type="EMBL" id="PWA88224.1"/>
    </source>
</evidence>
<evidence type="ECO:0008006" key="4">
    <source>
        <dbReference type="Google" id="ProtNLM"/>
    </source>
</evidence>
<evidence type="ECO:0000313" key="3">
    <source>
        <dbReference type="Proteomes" id="UP000245207"/>
    </source>
</evidence>
<dbReference type="AlphaFoldDB" id="A0A2U1PR56"/>
<dbReference type="EMBL" id="PKPP01000834">
    <property type="protein sequence ID" value="PWA88224.1"/>
    <property type="molecule type" value="Genomic_DNA"/>
</dbReference>
<feature type="transmembrane region" description="Helical" evidence="1">
    <location>
        <begin position="41"/>
        <end position="63"/>
    </location>
</feature>
<dbReference type="InterPro" id="IPR009943">
    <property type="entry name" value="DUF1475"/>
</dbReference>
<proteinExistence type="predicted"/>
<gene>
    <name evidence="2" type="ORF">CTI12_AA121310</name>
</gene>
<organism evidence="2 3">
    <name type="scientific">Artemisia annua</name>
    <name type="common">Sweet wormwood</name>
    <dbReference type="NCBI Taxonomy" id="35608"/>
    <lineage>
        <taxon>Eukaryota</taxon>
        <taxon>Viridiplantae</taxon>
        <taxon>Streptophyta</taxon>
        <taxon>Embryophyta</taxon>
        <taxon>Tracheophyta</taxon>
        <taxon>Spermatophyta</taxon>
        <taxon>Magnoliopsida</taxon>
        <taxon>eudicotyledons</taxon>
        <taxon>Gunneridae</taxon>
        <taxon>Pentapetalae</taxon>
        <taxon>asterids</taxon>
        <taxon>campanulids</taxon>
        <taxon>Asterales</taxon>
        <taxon>Asteraceae</taxon>
        <taxon>Asteroideae</taxon>
        <taxon>Anthemideae</taxon>
        <taxon>Artemisiinae</taxon>
        <taxon>Artemisia</taxon>
    </lineage>
</organism>
<accession>A0A2U1PR56</accession>